<organism evidence="2 3">
    <name type="scientific">Halobacteriovorax marinus</name>
    <dbReference type="NCBI Taxonomy" id="97084"/>
    <lineage>
        <taxon>Bacteria</taxon>
        <taxon>Pseudomonadati</taxon>
        <taxon>Bdellovibrionota</taxon>
        <taxon>Bacteriovoracia</taxon>
        <taxon>Bacteriovoracales</taxon>
        <taxon>Halobacteriovoraceae</taxon>
        <taxon>Halobacteriovorax</taxon>
    </lineage>
</organism>
<gene>
    <name evidence="2" type="ORF">A9Q84_15725</name>
</gene>
<proteinExistence type="predicted"/>
<dbReference type="Proteomes" id="UP000196531">
    <property type="component" value="Unassembled WGS sequence"/>
</dbReference>
<evidence type="ECO:0000256" key="1">
    <source>
        <dbReference type="SAM" id="SignalP"/>
    </source>
</evidence>
<keyword evidence="1" id="KW-0732">Signal</keyword>
<reference evidence="3" key="1">
    <citation type="journal article" date="2017" name="Proc. Natl. Acad. Sci. U.S.A.">
        <title>Simulation of Deepwater Horizon oil plume reveals substrate specialization within a complex community of hydrocarbon-degraders.</title>
        <authorList>
            <person name="Hu P."/>
            <person name="Dubinsky E.A."/>
            <person name="Probst A.J."/>
            <person name="Wang J."/>
            <person name="Sieber C.M.K."/>
            <person name="Tom L.M."/>
            <person name="Gardinali P."/>
            <person name="Banfield J.F."/>
            <person name="Atlas R.M."/>
            <person name="Andersen G.L."/>
        </authorList>
    </citation>
    <scope>NUCLEOTIDE SEQUENCE [LARGE SCALE GENOMIC DNA]</scope>
</reference>
<feature type="chain" id="PRO_5013277650" description="Lipoprotein" evidence="1">
    <location>
        <begin position="24"/>
        <end position="931"/>
    </location>
</feature>
<sequence>MIFSKRLLSLLLTLAFVASCSFGTKDKDESKGESALQLSRFLKVNTRTLRAEGSTSLQVAKDIQFQLLVCLKDPTGVRNLNAKSVTISGIQGPLTTDASGCVTWNETRTINYAKLINCSEITRTLAIPSEGANITLKYSLDPTTATFIDLTKAGAVGCQKAAQETLEKNDVTSKLILDEVRMSIKVAATLERRSDTKFQEYQMEFSSCIYAKRTEAPIKNRKVEVTIQNPETSEKIKTIIDTNHKGCFKNRIKAIYEQHNYSHWMNANFSARILDGVLKDEVVATTILLNPWDNDLVDARFGKAEENPIKKTNQFQIDGVMYILIGNNVDNFKVNNHLNLTIAKTYQIVLSPRVDRGHRFNTQRYSRLDRGKFKLKFMLLAPNHAEMEINETNFDQFTYITGAEKEVEVINGTINTLIDLPIKVADLPRLALRTVSIFKLEPIDENIGLRSKVVTGFFKAKIPWIKTNVMSNEALNDNNNDSAVSRYTPEKHNSTTTKVNNNILEGKIDSVDFFDVENMGTVEKSEEDVRGTQFKNYVDYLFENINYFTEQRAFASKFKASALDIYVSQRKAKNKNFEYLDIEDAQKLLNTRKLENRLIYIAKQQYKTGKINLLSGGQTTEQRNSFKASICTLALGKSKTHEPAMFGGDRPTYDFKRCIKDPSLYMDLEVKRHVDKIVSSTPKYSNGFNFAVGSRFSIYKGSSETEYTSIRSGIDAAIKIPFGEFFGLGVRLFDVSKGINYNDYENETFGDDVSESKSIGIEKFVLDVEANYNHCLLLKSKGYKNARTRSRSTSYGTSYQGRKIKSFGGKDYYFCSRPYKDTLEESWYYLQSFTSGASYFRDSFGPTEIKLIKVIRGYKNYLKFRSVLRDETKHLLYMDSTGLETPDKKIYDNWKHLVDNETREQLNEDDKGEFIEMVIDNAEGSLPGTIE</sequence>
<name>A0A1Y5F3X8_9BACT</name>
<dbReference type="PROSITE" id="PS51257">
    <property type="entry name" value="PROKAR_LIPOPROTEIN"/>
    <property type="match status" value="1"/>
</dbReference>
<protein>
    <recommendedName>
        <fullName evidence="4">Lipoprotein</fullName>
    </recommendedName>
</protein>
<evidence type="ECO:0000313" key="2">
    <source>
        <dbReference type="EMBL" id="OUR95288.1"/>
    </source>
</evidence>
<accession>A0A1Y5F3X8</accession>
<evidence type="ECO:0008006" key="4">
    <source>
        <dbReference type="Google" id="ProtNLM"/>
    </source>
</evidence>
<feature type="signal peptide" evidence="1">
    <location>
        <begin position="1"/>
        <end position="23"/>
    </location>
</feature>
<comment type="caution">
    <text evidence="2">The sequence shown here is derived from an EMBL/GenBank/DDBJ whole genome shotgun (WGS) entry which is preliminary data.</text>
</comment>
<dbReference type="EMBL" id="MAAO01000008">
    <property type="protein sequence ID" value="OUR95288.1"/>
    <property type="molecule type" value="Genomic_DNA"/>
</dbReference>
<dbReference type="AlphaFoldDB" id="A0A1Y5F3X8"/>
<evidence type="ECO:0000313" key="3">
    <source>
        <dbReference type="Proteomes" id="UP000196531"/>
    </source>
</evidence>